<evidence type="ECO:0000313" key="1">
    <source>
        <dbReference type="EMBL" id="EPE25949.1"/>
    </source>
</evidence>
<protein>
    <recommendedName>
        <fullName evidence="3">ABM domain-containing protein</fullName>
    </recommendedName>
</protein>
<dbReference type="Proteomes" id="UP000016922">
    <property type="component" value="Unassembled WGS sequence"/>
</dbReference>
<evidence type="ECO:0000313" key="2">
    <source>
        <dbReference type="Proteomes" id="UP000016922"/>
    </source>
</evidence>
<dbReference type="EMBL" id="KE145371">
    <property type="protein sequence ID" value="EPE25949.1"/>
    <property type="molecule type" value="Genomic_DNA"/>
</dbReference>
<sequence length="238" mass="26645">METPQLTETILIRVKEGVAIKNDTPEMKAFQKLTDIVKSQDGFLRQYWGHQVEDDNIFVWSIDWKWKSDHDRLLESVDLKSTITAGLAELSDVKKHPPFITYTEFKSDPTAAYTAPVTEVAFVNMPAGYGEAEKYSMDNDMSHVGDEVKTVGKSWGSATGWIVETLPKDTEPTGEMVALLGVFGYASIDDHMRWRETPEHARIMVQMGVLAEKTGMSGTKAKILGGRSMFHVHFEGGK</sequence>
<name>S3CL47_GLAL2</name>
<organism evidence="1 2">
    <name type="scientific">Glarea lozoyensis (strain ATCC 20868 / MF5171)</name>
    <dbReference type="NCBI Taxonomy" id="1116229"/>
    <lineage>
        <taxon>Eukaryota</taxon>
        <taxon>Fungi</taxon>
        <taxon>Dikarya</taxon>
        <taxon>Ascomycota</taxon>
        <taxon>Pezizomycotina</taxon>
        <taxon>Leotiomycetes</taxon>
        <taxon>Helotiales</taxon>
        <taxon>Helotiaceae</taxon>
        <taxon>Glarea</taxon>
    </lineage>
</organism>
<evidence type="ECO:0008006" key="3">
    <source>
        <dbReference type="Google" id="ProtNLM"/>
    </source>
</evidence>
<dbReference type="GeneID" id="19460919"/>
<dbReference type="KEGG" id="glz:GLAREA_01861"/>
<gene>
    <name evidence="1" type="ORF">GLAREA_01861</name>
</gene>
<proteinExistence type="predicted"/>
<dbReference type="SUPFAM" id="SSF54909">
    <property type="entry name" value="Dimeric alpha+beta barrel"/>
    <property type="match status" value="1"/>
</dbReference>
<dbReference type="Gene3D" id="3.30.70.100">
    <property type="match status" value="1"/>
</dbReference>
<keyword evidence="2" id="KW-1185">Reference proteome</keyword>
<dbReference type="HOGENOM" id="CLU_081631_2_2_1"/>
<accession>S3CL47</accession>
<dbReference type="AlphaFoldDB" id="S3CL47"/>
<dbReference type="OrthoDB" id="3830579at2759"/>
<dbReference type="InterPro" id="IPR011008">
    <property type="entry name" value="Dimeric_a/b-barrel"/>
</dbReference>
<dbReference type="RefSeq" id="XP_008087268.1">
    <property type="nucleotide sequence ID" value="XM_008089077.1"/>
</dbReference>
<reference evidence="1 2" key="1">
    <citation type="journal article" date="2013" name="BMC Genomics">
        <title>Genomics-driven discovery of the pneumocandin biosynthetic gene cluster in the fungus Glarea lozoyensis.</title>
        <authorList>
            <person name="Chen L."/>
            <person name="Yue Q."/>
            <person name="Zhang X."/>
            <person name="Xiang M."/>
            <person name="Wang C."/>
            <person name="Li S."/>
            <person name="Che Y."/>
            <person name="Ortiz-Lopez F.J."/>
            <person name="Bills G.F."/>
            <person name="Liu X."/>
            <person name="An Z."/>
        </authorList>
    </citation>
    <scope>NUCLEOTIDE SEQUENCE [LARGE SCALE GENOMIC DNA]</scope>
    <source>
        <strain evidence="2">ATCC 20868 / MF5171</strain>
    </source>
</reference>